<keyword evidence="3" id="KW-1185">Reference proteome</keyword>
<feature type="transmembrane region" description="Helical" evidence="1">
    <location>
        <begin position="6"/>
        <end position="24"/>
    </location>
</feature>
<feature type="transmembrane region" description="Helical" evidence="1">
    <location>
        <begin position="492"/>
        <end position="511"/>
    </location>
</feature>
<keyword evidence="1" id="KW-0812">Transmembrane</keyword>
<sequence>MWFSFFAAVLIVLALLYVPGCLFLKALRFDGLTSLICSPLLSAVAYEAIAVAFSKLGIGFTWYTAVAPVIMLGLISRIVSLALTRRKVWHIASMKTSRTDWLHLIIYLGIAALLVGYFFVRTLDTPASFNQDHDNVWHINLIQSFVQSGNYSPLDASLYHDSNGINAMPIESTGSFYPSLWHCVGALVVSVLDCPIPVAVNALNCVILAVLLPSSAFFLLRQISPNDSKITLCGSVICLAFGAFPWRFVTFGPLYPNLLGFALVPMAVAIFIAIFGQGKSREHRIRYALLYIFGVVALACAHPNSVFTAAVILIPFCIYSIFHEIGVRSLSRRRRCFWQIVCCGFFIVFVAAIWIILYGMPFLQGVVGFSWEVQTLGQQELINILVLSFNEPSAQIALGAVVLAGVLYTIKEGKYLWITASYILACVICYFGATSSGLLKSVMTGFWYSDPYRVAAVVAIASLPLAAMGLSVISRFILYMLNGFFEQCGKILNLRFSFVALGFFFVLINYYPNYDVPGRYHVTTAFGDIEYKLNRLNDIKRSNILAPEEVAFLQKVKETVSSDGLILNDPEDGSFFAYGLYDLNIYYRSAGMTASAAQTENSSIIRTMIDLIHIRDDVKKAVSDTGAQYVLILDQGGEIEPDRHYYGYYRKSAWRGFNDITDYTPGFSVLLSEGDMRLYEITE</sequence>
<dbReference type="Proteomes" id="UP000468327">
    <property type="component" value="Unassembled WGS sequence"/>
</dbReference>
<accession>A0A6N8INC1</accession>
<dbReference type="InterPro" id="IPR046671">
    <property type="entry name" value="DUF6541"/>
</dbReference>
<dbReference type="AlphaFoldDB" id="A0A6N8INC1"/>
<evidence type="ECO:0000313" key="3">
    <source>
        <dbReference type="Proteomes" id="UP000468327"/>
    </source>
</evidence>
<reference evidence="2 3" key="1">
    <citation type="submission" date="2019-11" db="EMBL/GenBank/DDBJ databases">
        <title>Whole genome shotgun sequencing (WGS) data from Adlercreutzia equolifaciens ResAG-91, Eggerthella lenta MRI-F36, MRI-F37, MRI-F40, ResAG-49, ResAG-88, ResAG-121, ResAG-145, and Gordonibacter sp. ResAG-5, ResAG-26, ResAG-43, ResAG-50, ResAG-59.</title>
        <authorList>
            <person name="Stoll D.A."/>
            <person name="Danylec N."/>
            <person name="Franz C.M.A.P."/>
            <person name="Huch M."/>
        </authorList>
    </citation>
    <scope>NUCLEOTIDE SEQUENCE [LARGE SCALE GENOMIC DNA]</scope>
    <source>
        <strain evidence="2 3">ResAG-59</strain>
    </source>
</reference>
<feature type="transmembrane region" description="Helical" evidence="1">
    <location>
        <begin position="31"/>
        <end position="54"/>
    </location>
</feature>
<dbReference type="RefSeq" id="WP_157007497.1">
    <property type="nucleotide sequence ID" value="NZ_BAABZN010000001.1"/>
</dbReference>
<feature type="transmembrane region" description="Helical" evidence="1">
    <location>
        <begin position="60"/>
        <end position="80"/>
    </location>
</feature>
<feature type="transmembrane region" description="Helical" evidence="1">
    <location>
        <begin position="198"/>
        <end position="220"/>
    </location>
</feature>
<feature type="transmembrane region" description="Helical" evidence="1">
    <location>
        <begin position="310"/>
        <end position="330"/>
    </location>
</feature>
<proteinExistence type="predicted"/>
<gene>
    <name evidence="2" type="ORF">GO738_15840</name>
</gene>
<evidence type="ECO:0000313" key="2">
    <source>
        <dbReference type="EMBL" id="MVN16796.1"/>
    </source>
</evidence>
<feature type="transmembrane region" description="Helical" evidence="1">
    <location>
        <begin position="415"/>
        <end position="433"/>
    </location>
</feature>
<name>A0A6N8INC1_9ACTN</name>
<keyword evidence="1" id="KW-0472">Membrane</keyword>
<dbReference type="EMBL" id="WPOC01000050">
    <property type="protein sequence ID" value="MVN16796.1"/>
    <property type="molecule type" value="Genomic_DNA"/>
</dbReference>
<feature type="transmembrane region" description="Helical" evidence="1">
    <location>
        <begin position="287"/>
        <end position="304"/>
    </location>
</feature>
<feature type="transmembrane region" description="Helical" evidence="1">
    <location>
        <begin position="337"/>
        <end position="361"/>
    </location>
</feature>
<dbReference type="Pfam" id="PF20176">
    <property type="entry name" value="DUF6541"/>
    <property type="match status" value="1"/>
</dbReference>
<comment type="caution">
    <text evidence="2">The sequence shown here is derived from an EMBL/GenBank/DDBJ whole genome shotgun (WGS) entry which is preliminary data.</text>
</comment>
<evidence type="ECO:0000256" key="1">
    <source>
        <dbReference type="SAM" id="Phobius"/>
    </source>
</evidence>
<feature type="transmembrane region" description="Helical" evidence="1">
    <location>
        <begin position="255"/>
        <end position="275"/>
    </location>
</feature>
<feature type="transmembrane region" description="Helical" evidence="1">
    <location>
        <begin position="232"/>
        <end position="249"/>
    </location>
</feature>
<protein>
    <submittedName>
        <fullName evidence="2">Uncharacterized protein</fullName>
    </submittedName>
</protein>
<keyword evidence="1" id="KW-1133">Transmembrane helix</keyword>
<feature type="transmembrane region" description="Helical" evidence="1">
    <location>
        <begin position="381"/>
        <end position="408"/>
    </location>
</feature>
<dbReference type="GeneID" id="97353674"/>
<feature type="transmembrane region" description="Helical" evidence="1">
    <location>
        <begin position="453"/>
        <end position="480"/>
    </location>
</feature>
<organism evidence="2 3">
    <name type="scientific">Gordonibacter urolithinfaciens</name>
    <dbReference type="NCBI Taxonomy" id="1335613"/>
    <lineage>
        <taxon>Bacteria</taxon>
        <taxon>Bacillati</taxon>
        <taxon>Actinomycetota</taxon>
        <taxon>Coriobacteriia</taxon>
        <taxon>Eggerthellales</taxon>
        <taxon>Eggerthellaceae</taxon>
        <taxon>Gordonibacter</taxon>
    </lineage>
</organism>
<feature type="transmembrane region" description="Helical" evidence="1">
    <location>
        <begin position="101"/>
        <end position="120"/>
    </location>
</feature>